<keyword evidence="4" id="KW-0460">Magnesium</keyword>
<dbReference type="RefSeq" id="WP_337319413.1">
    <property type="nucleotide sequence ID" value="NZ_JBBDGN010000006.1"/>
</dbReference>
<name>A0ABU8LKY3_9MICO</name>
<keyword evidence="9" id="KW-1185">Reference proteome</keyword>
<dbReference type="SUPFAM" id="SSF50249">
    <property type="entry name" value="Nucleic acid-binding proteins"/>
    <property type="match status" value="1"/>
</dbReference>
<evidence type="ECO:0000256" key="6">
    <source>
        <dbReference type="SAM" id="MobiDB-lite"/>
    </source>
</evidence>
<feature type="domain" description="S1 motif" evidence="7">
    <location>
        <begin position="269"/>
        <end position="352"/>
    </location>
</feature>
<comment type="cofactor">
    <cofactor evidence="1">
        <name>Mg(2+)</name>
        <dbReference type="ChEBI" id="CHEBI:18420"/>
    </cofactor>
</comment>
<dbReference type="Pfam" id="PF10150">
    <property type="entry name" value="RNase_E_G"/>
    <property type="match status" value="1"/>
</dbReference>
<gene>
    <name evidence="8" type="ORF">WDU93_08190</name>
</gene>
<feature type="compositionally biased region" description="Basic and acidic residues" evidence="6">
    <location>
        <begin position="88"/>
        <end position="101"/>
    </location>
</feature>
<protein>
    <submittedName>
        <fullName evidence="8">Rne/Rng family ribonuclease</fullName>
    </submittedName>
</protein>
<dbReference type="Gene3D" id="2.40.50.140">
    <property type="entry name" value="Nucleic acid-binding proteins"/>
    <property type="match status" value="1"/>
</dbReference>
<keyword evidence="5" id="KW-0694">RNA-binding</keyword>
<dbReference type="SMART" id="SM00316">
    <property type="entry name" value="S1"/>
    <property type="match status" value="1"/>
</dbReference>
<dbReference type="CDD" id="cd04453">
    <property type="entry name" value="S1_RNase_E"/>
    <property type="match status" value="1"/>
</dbReference>
<keyword evidence="3" id="KW-0378">Hydrolase</keyword>
<evidence type="ECO:0000256" key="3">
    <source>
        <dbReference type="ARBA" id="ARBA00022801"/>
    </source>
</evidence>
<feature type="compositionally biased region" description="Basic and acidic residues" evidence="6">
    <location>
        <begin position="197"/>
        <end position="214"/>
    </location>
</feature>
<dbReference type="InterPro" id="IPR003029">
    <property type="entry name" value="S1_domain"/>
</dbReference>
<proteinExistence type="predicted"/>
<feature type="compositionally biased region" description="Low complexity" evidence="6">
    <location>
        <begin position="15"/>
        <end position="38"/>
    </location>
</feature>
<sequence length="800" mass="87052">MADENDDNNTHTFDATPAEPVVEAPVAAEVTEEPTVAELDAEAPAEESAPAAAEPAEEATAAEPTEAEKPEAAPSEAEDAPSEAVEPEAEKPEVQEPEAEKPAPPAPVEPEPITAVSLGLLPEVFVSRASTQLHFYSPELTLLPALPRREQESDDAGARRGRRRRNGSDGDEQRDEPRQRQRQVEYITEPKAIKGSTRLEAKKQRRRDGRDAGRRRPVVTEAEFLARREAVDRMMVVRSKNGRTQIGVLEDNVLVEHYVARNQDASLIGNVYLGRVQNVLPSMEAAFVDIGRGRNAVLYSGEVDWDSVETGNQPRRIELALKPGDRVLVQVTKDPVGHKGARLTSQISLPGRYLVYVPGGSMNGISRKLPDNERARLKRILKEVLPESSGVIVRTAAEGATEEQLTRDVQRLTAQWEHIQKQVQSQQAPSLLHAEPDLLVKIVRDVFNEDFTKMLIQGEDAQRTIRAYLESVAPDLLERVEAYTDETDPFDAFRITEQIEKALDRKVWLPSGGSLVIDRTEAMTVVDVNTGKFVGSGGNLEETVTKNNLEAAEEIVRQLRLRDIGGIIVVDFIDMVLESNRDLVLRRLVECLSRDRTKHQVAEVTSLGLVQMTRKKLGLGLLETFSEPCEVCAGRGVIVHHDPVVKHRSAGGGGSSNGGGQNRRSRGNNQSSQQQSSQQPAPAAASNGGTHSITEGAKSALAQIAASTISAADEAPVETPVESVETATERPKKSRKKRGERKAPKTEAEQLLDSVLDALPEPKAPGQGRGRRRVTTAALTGTPVVRPESSAPVAGGDAQA</sequence>
<evidence type="ECO:0000259" key="7">
    <source>
        <dbReference type="PROSITE" id="PS50126"/>
    </source>
</evidence>
<feature type="region of interest" description="Disordered" evidence="6">
    <location>
        <begin position="146"/>
        <end position="215"/>
    </location>
</feature>
<evidence type="ECO:0000256" key="1">
    <source>
        <dbReference type="ARBA" id="ARBA00001946"/>
    </source>
</evidence>
<feature type="region of interest" description="Disordered" evidence="6">
    <location>
        <begin position="710"/>
        <end position="800"/>
    </location>
</feature>
<dbReference type="InterPro" id="IPR019307">
    <property type="entry name" value="RNA-bd_AU-1/RNase_E/G"/>
</dbReference>
<feature type="compositionally biased region" description="Gly residues" evidence="6">
    <location>
        <begin position="650"/>
        <end position="661"/>
    </location>
</feature>
<feature type="compositionally biased region" description="Acidic residues" evidence="6">
    <location>
        <begin position="76"/>
        <end position="87"/>
    </location>
</feature>
<dbReference type="PANTHER" id="PTHR30001:SF0">
    <property type="entry name" value="RIBONUCLEASE G"/>
    <property type="match status" value="1"/>
</dbReference>
<evidence type="ECO:0000256" key="5">
    <source>
        <dbReference type="ARBA" id="ARBA00022884"/>
    </source>
</evidence>
<evidence type="ECO:0000256" key="4">
    <source>
        <dbReference type="ARBA" id="ARBA00022842"/>
    </source>
</evidence>
<comment type="caution">
    <text evidence="8">The sequence shown here is derived from an EMBL/GenBank/DDBJ whole genome shotgun (WGS) entry which is preliminary data.</text>
</comment>
<dbReference type="InterPro" id="IPR004659">
    <property type="entry name" value="RNase_E/G"/>
</dbReference>
<dbReference type="NCBIfam" id="TIGR00757">
    <property type="entry name" value="RNaseEG"/>
    <property type="match status" value="1"/>
</dbReference>
<dbReference type="InterPro" id="IPR012340">
    <property type="entry name" value="NA-bd_OB-fold"/>
</dbReference>
<feature type="compositionally biased region" description="Low complexity" evidence="6">
    <location>
        <begin position="46"/>
        <end position="64"/>
    </location>
</feature>
<dbReference type="Proteomes" id="UP001366085">
    <property type="component" value="Unassembled WGS sequence"/>
</dbReference>
<feature type="region of interest" description="Disordered" evidence="6">
    <location>
        <begin position="1"/>
        <end position="111"/>
    </location>
</feature>
<dbReference type="PROSITE" id="PS50126">
    <property type="entry name" value="S1"/>
    <property type="match status" value="1"/>
</dbReference>
<evidence type="ECO:0000313" key="9">
    <source>
        <dbReference type="Proteomes" id="UP001366085"/>
    </source>
</evidence>
<evidence type="ECO:0000313" key="8">
    <source>
        <dbReference type="EMBL" id="MEJ1091675.1"/>
    </source>
</evidence>
<feature type="compositionally biased region" description="Low complexity" evidence="6">
    <location>
        <begin position="667"/>
        <end position="689"/>
    </location>
</feature>
<evidence type="ECO:0000256" key="2">
    <source>
        <dbReference type="ARBA" id="ARBA00022723"/>
    </source>
</evidence>
<organism evidence="8 9">
    <name type="scientific">Microbacterium istanbulense</name>
    <dbReference type="NCBI Taxonomy" id="3122049"/>
    <lineage>
        <taxon>Bacteria</taxon>
        <taxon>Bacillati</taxon>
        <taxon>Actinomycetota</taxon>
        <taxon>Actinomycetes</taxon>
        <taxon>Micrococcales</taxon>
        <taxon>Microbacteriaceae</taxon>
        <taxon>Microbacterium</taxon>
    </lineage>
</organism>
<accession>A0ABU8LKY3</accession>
<reference evidence="8 9" key="1">
    <citation type="submission" date="2024-02" db="EMBL/GenBank/DDBJ databases">
        <authorList>
            <person name="Saticioglu I.B."/>
        </authorList>
    </citation>
    <scope>NUCLEOTIDE SEQUENCE [LARGE SCALE GENOMIC DNA]</scope>
    <source>
        <strain evidence="8 9">Mu-43</strain>
    </source>
</reference>
<keyword evidence="2" id="KW-0479">Metal-binding</keyword>
<dbReference type="EMBL" id="JBBDGN010000006">
    <property type="protein sequence ID" value="MEJ1091675.1"/>
    <property type="molecule type" value="Genomic_DNA"/>
</dbReference>
<dbReference type="PANTHER" id="PTHR30001">
    <property type="entry name" value="RIBONUCLEASE"/>
    <property type="match status" value="1"/>
</dbReference>
<feature type="region of interest" description="Disordered" evidence="6">
    <location>
        <begin position="643"/>
        <end position="693"/>
    </location>
</feature>